<dbReference type="InterPro" id="IPR038765">
    <property type="entry name" value="Papain-like_cys_pep_sf"/>
</dbReference>
<dbReference type="GO" id="GO:0005634">
    <property type="term" value="C:nucleus"/>
    <property type="evidence" value="ECO:0007669"/>
    <property type="project" value="TreeGrafter"/>
</dbReference>
<dbReference type="EMBL" id="JACAZI010000042">
    <property type="protein sequence ID" value="KAF7326557.1"/>
    <property type="molecule type" value="Genomic_DNA"/>
</dbReference>
<dbReference type="PROSITE" id="PS50600">
    <property type="entry name" value="ULP_PROTEASE"/>
    <property type="match status" value="1"/>
</dbReference>
<dbReference type="AlphaFoldDB" id="A0A8H6U168"/>
<evidence type="ECO:0000256" key="2">
    <source>
        <dbReference type="ARBA" id="ARBA00022670"/>
    </source>
</evidence>
<dbReference type="Gene3D" id="3.40.395.10">
    <property type="entry name" value="Adenoviral Proteinase, Chain A"/>
    <property type="match status" value="1"/>
</dbReference>
<evidence type="ECO:0000256" key="3">
    <source>
        <dbReference type="ARBA" id="ARBA00022801"/>
    </source>
</evidence>
<dbReference type="Proteomes" id="UP000620124">
    <property type="component" value="Unassembled WGS sequence"/>
</dbReference>
<dbReference type="GO" id="GO:0003677">
    <property type="term" value="F:DNA binding"/>
    <property type="evidence" value="ECO:0007669"/>
    <property type="project" value="TreeGrafter"/>
</dbReference>
<proteinExistence type="inferred from homology"/>
<sequence length="1210" mass="135414">MLARIGALPVALRIPDGPEKLVLPPLDLPVSRLIKLALPLQRKSTTFIYPSDYISDLPPTLSTFEILKIPVPPSAVVKDLTSAIISDPGIQSIMEPVRAARATRRTAVDQLHENLEKPSSSELAVVRAKAALQTLDRLPWEGTVKGFRAGSSVENLAHLFTTDWLNTDHEDQMLELLAADLGLGVVGRGAIQGTFFTLRLAQAYSNPEKYQTDPQFNWLRRLGSQLATKEHQRVGGIVNIRDNHWIVLTIDCKNNIVGYGDGFRQKAPANLCAHVDWWLFQHLGVEFKWKDIPVAKQIDPHSCGILAYHTLANWFDSERFPLPESTAAASMADERIKVFLRIVERHERKTGDFRKDAKGYNFTFAHDHGVPQAADSDISETASVNAEERVAEHDRESNEHNDTSPAASEYSTSDSEQSASDSDTDSRPPTPVSVASHIHGAALGPSLRRPSTPPTAKRTHSDRVSDTPHASPVKKKLKEKVENATNRALKLAGGSPSKIPALFRFLKPKVLTEEEKHQAAADEAEVRRGKAEERAKAERLEQVAKDEKRKEVQNERQRRHRALVRQAEEAKNPGGKKRKVILKDGGTVARTTVAEASRPAREVRKKIKAETRKSSGAKKKKADRPAKHVNWSTPFAWHAIINAQKKVGWSPTAIIRELRRVNNDFFQYLTKQTLREWIEESGGFKRWKPSVEARALKGNIPGHNKGGRDGILAPYPELVKDIMTQLTGIRTAGAPISLATVRCVIIAMIRKQAPEIFERKFKDGSTFQVLDTFCRKFLRKTLAWSMWKGTKAAQKLPANAEEQCENAFLRRAWIIKEHHIPAEFVINADQTGVIYLPGSRMTWAPAGSKQVGLIGNEEKRAFTALLGITAGGARLPIQCIYEGKTLRSTPAASAPNRKDCDDADFHFIFSGKPGNHWSNQKTMREWIILVVIPFLERERVRLGLHPHQKALLIIDVWSVHRSAEFLDWMRENHPDIIIDFVPGGCTGVGQPLDVGINRPFKHAVKVAYHAWLVETLIAQQDAGKDLDLDTTIGVLRDASIGWIWQGFCAIESKELILKAWSKCEIRGGLNLSYECMTSFETNERLTGLRNENPTLWNDLLTKSTRDYCPGDDDEVVEDTEQRGDDEEMGVDDSEIPTREVVEHVVAKKTGKNRKVVDFVGAEASEKRVRVPNTRYSEFRRHANDKDQDVDVPGVLLPEAGKKTGKKTYKK</sequence>
<feature type="domain" description="Ubiquitin-like protease family profile" evidence="5">
    <location>
        <begin position="149"/>
        <end position="314"/>
    </location>
</feature>
<feature type="region of interest" description="Disordered" evidence="4">
    <location>
        <begin position="539"/>
        <end position="559"/>
    </location>
</feature>
<organism evidence="6 7">
    <name type="scientific">Mycena venus</name>
    <dbReference type="NCBI Taxonomy" id="2733690"/>
    <lineage>
        <taxon>Eukaryota</taxon>
        <taxon>Fungi</taxon>
        <taxon>Dikarya</taxon>
        <taxon>Basidiomycota</taxon>
        <taxon>Agaricomycotina</taxon>
        <taxon>Agaricomycetes</taxon>
        <taxon>Agaricomycetidae</taxon>
        <taxon>Agaricales</taxon>
        <taxon>Marasmiineae</taxon>
        <taxon>Mycenaceae</taxon>
        <taxon>Mycena</taxon>
    </lineage>
</organism>
<dbReference type="PANTHER" id="PTHR19303:SF57">
    <property type="entry name" value="HTH CENPB-TYPE DOMAIN-CONTAINING PROTEIN"/>
    <property type="match status" value="1"/>
</dbReference>
<dbReference type="GO" id="GO:0006508">
    <property type="term" value="P:proteolysis"/>
    <property type="evidence" value="ECO:0007669"/>
    <property type="project" value="UniProtKB-KW"/>
</dbReference>
<dbReference type="SUPFAM" id="SSF54001">
    <property type="entry name" value="Cysteine proteinases"/>
    <property type="match status" value="1"/>
</dbReference>
<feature type="compositionally biased region" description="Basic and acidic residues" evidence="4">
    <location>
        <begin position="1177"/>
        <end position="1188"/>
    </location>
</feature>
<evidence type="ECO:0000259" key="5">
    <source>
        <dbReference type="PROSITE" id="PS50600"/>
    </source>
</evidence>
<dbReference type="GO" id="GO:0019783">
    <property type="term" value="F:ubiquitin-like protein peptidase activity"/>
    <property type="evidence" value="ECO:0007669"/>
    <property type="project" value="UniProtKB-ARBA"/>
</dbReference>
<protein>
    <submittedName>
        <fullName evidence="6">DDE-1 domain-containing protein</fullName>
    </submittedName>
</protein>
<gene>
    <name evidence="6" type="ORF">MVEN_02608900</name>
</gene>
<feature type="region of interest" description="Disordered" evidence="4">
    <location>
        <begin position="593"/>
        <end position="627"/>
    </location>
</feature>
<feature type="compositionally biased region" description="Basic and acidic residues" evidence="4">
    <location>
        <begin position="386"/>
        <end position="402"/>
    </location>
</feature>
<feature type="region of interest" description="Disordered" evidence="4">
    <location>
        <begin position="1110"/>
        <end position="1132"/>
    </location>
</feature>
<dbReference type="InterPro" id="IPR003653">
    <property type="entry name" value="Peptidase_C48_C"/>
</dbReference>
<keyword evidence="2" id="KW-0645">Protease</keyword>
<dbReference type="OrthoDB" id="3047332at2759"/>
<feature type="region of interest" description="Disordered" evidence="4">
    <location>
        <begin position="370"/>
        <end position="480"/>
    </location>
</feature>
<feature type="compositionally biased region" description="Basic and acidic residues" evidence="4">
    <location>
        <begin position="598"/>
        <end position="613"/>
    </location>
</feature>
<name>A0A8H6U168_9AGAR</name>
<keyword evidence="3" id="KW-0378">Hydrolase</keyword>
<comment type="similarity">
    <text evidence="1">Belongs to the peptidase C48 family.</text>
</comment>
<evidence type="ECO:0000313" key="7">
    <source>
        <dbReference type="Proteomes" id="UP000620124"/>
    </source>
</evidence>
<feature type="compositionally biased region" description="Low complexity" evidence="4">
    <location>
        <begin position="407"/>
        <end position="421"/>
    </location>
</feature>
<evidence type="ECO:0000256" key="1">
    <source>
        <dbReference type="ARBA" id="ARBA00005234"/>
    </source>
</evidence>
<reference evidence="6" key="1">
    <citation type="submission" date="2020-05" db="EMBL/GenBank/DDBJ databases">
        <title>Mycena genomes resolve the evolution of fungal bioluminescence.</title>
        <authorList>
            <person name="Tsai I.J."/>
        </authorList>
    </citation>
    <scope>NUCLEOTIDE SEQUENCE</scope>
    <source>
        <strain evidence="6">CCC161011</strain>
    </source>
</reference>
<dbReference type="PANTHER" id="PTHR19303">
    <property type="entry name" value="TRANSPOSON"/>
    <property type="match status" value="1"/>
</dbReference>
<feature type="region of interest" description="Disordered" evidence="4">
    <location>
        <begin position="1177"/>
        <end position="1210"/>
    </location>
</feature>
<feature type="compositionally biased region" description="Basic and acidic residues" evidence="4">
    <location>
        <begin position="539"/>
        <end position="556"/>
    </location>
</feature>
<comment type="caution">
    <text evidence="6">The sequence shown here is derived from an EMBL/GenBank/DDBJ whole genome shotgun (WGS) entry which is preliminary data.</text>
</comment>
<accession>A0A8H6U168</accession>
<keyword evidence="7" id="KW-1185">Reference proteome</keyword>
<dbReference type="Pfam" id="PF03184">
    <property type="entry name" value="DDE_1"/>
    <property type="match status" value="1"/>
</dbReference>
<evidence type="ECO:0000313" key="6">
    <source>
        <dbReference type="EMBL" id="KAF7326557.1"/>
    </source>
</evidence>
<evidence type="ECO:0000256" key="4">
    <source>
        <dbReference type="SAM" id="MobiDB-lite"/>
    </source>
</evidence>
<dbReference type="GO" id="GO:0008234">
    <property type="term" value="F:cysteine-type peptidase activity"/>
    <property type="evidence" value="ECO:0007669"/>
    <property type="project" value="InterPro"/>
</dbReference>
<dbReference type="InterPro" id="IPR004875">
    <property type="entry name" value="DDE_SF_endonuclease_dom"/>
</dbReference>
<dbReference type="InterPro" id="IPR050863">
    <property type="entry name" value="CenT-Element_Derived"/>
</dbReference>